<sequence length="259" mass="29979">MILWLVFFTLTNQDDGVIAEPCPTWGDWRNWTSECTWLPMTSVKTRIEVACGRNISSDSNSIPLPDDFQAPELCGYCSAKLRCRKRPHKENCASIDIENSLCTEYGNICELNPTARAGCNWQIYGEMHRQCIDTPAISDMKREEHRKLMTDVPEMSCTTIGSKCRCCCLPWEPNSQGTECVKPEFNQCRPWKEWTDWSQCLWFPQGWMVRNIRQHCALDYKVDIPNMFHAPEGQQFTEKCGFCSFRVRCRKRISTSGCL</sequence>
<dbReference type="EMBL" id="UZAM01011335">
    <property type="protein sequence ID" value="VDP15674.1"/>
    <property type="molecule type" value="Genomic_DNA"/>
</dbReference>
<evidence type="ECO:0000313" key="3">
    <source>
        <dbReference type="Proteomes" id="UP000270296"/>
    </source>
</evidence>
<dbReference type="WBParaSite" id="SBAD_0000848001-mRNA-1">
    <property type="protein sequence ID" value="SBAD_0000848001-mRNA-1"/>
    <property type="gene ID" value="SBAD_0000848001"/>
</dbReference>
<name>A0A183IX32_9BILA</name>
<feature type="chain" id="PRO_5043140257" evidence="1">
    <location>
        <begin position="20"/>
        <end position="259"/>
    </location>
</feature>
<proteinExistence type="predicted"/>
<evidence type="ECO:0000313" key="2">
    <source>
        <dbReference type="EMBL" id="VDP15674.1"/>
    </source>
</evidence>
<feature type="signal peptide" evidence="1">
    <location>
        <begin position="1"/>
        <end position="19"/>
    </location>
</feature>
<organism evidence="4">
    <name type="scientific">Soboliphyme baturini</name>
    <dbReference type="NCBI Taxonomy" id="241478"/>
    <lineage>
        <taxon>Eukaryota</taxon>
        <taxon>Metazoa</taxon>
        <taxon>Ecdysozoa</taxon>
        <taxon>Nematoda</taxon>
        <taxon>Enoplea</taxon>
        <taxon>Dorylaimia</taxon>
        <taxon>Dioctophymatida</taxon>
        <taxon>Dioctophymatoidea</taxon>
        <taxon>Soboliphymatidae</taxon>
        <taxon>Soboliphyme</taxon>
    </lineage>
</organism>
<keyword evidence="1" id="KW-0732">Signal</keyword>
<evidence type="ECO:0000313" key="4">
    <source>
        <dbReference type="WBParaSite" id="SBAD_0000848001-mRNA-1"/>
    </source>
</evidence>
<accession>A0A183IX32</accession>
<gene>
    <name evidence="2" type="ORF">SBAD_LOCUS8179</name>
</gene>
<keyword evidence="3" id="KW-1185">Reference proteome</keyword>
<dbReference type="AlphaFoldDB" id="A0A183IX32"/>
<dbReference type="Proteomes" id="UP000270296">
    <property type="component" value="Unassembled WGS sequence"/>
</dbReference>
<reference evidence="4" key="1">
    <citation type="submission" date="2016-06" db="UniProtKB">
        <authorList>
            <consortium name="WormBaseParasite"/>
        </authorList>
    </citation>
    <scope>IDENTIFICATION</scope>
</reference>
<evidence type="ECO:0000256" key="1">
    <source>
        <dbReference type="SAM" id="SignalP"/>
    </source>
</evidence>
<protein>
    <submittedName>
        <fullName evidence="4">Cysteine-rich motor neuron 1 protein</fullName>
    </submittedName>
</protein>
<reference evidence="2 3" key="2">
    <citation type="submission" date="2018-11" db="EMBL/GenBank/DDBJ databases">
        <authorList>
            <consortium name="Pathogen Informatics"/>
        </authorList>
    </citation>
    <scope>NUCLEOTIDE SEQUENCE [LARGE SCALE GENOMIC DNA]</scope>
</reference>